<dbReference type="EMBL" id="JACWUN010000010">
    <property type="protein sequence ID" value="MBD1400930.1"/>
    <property type="molecule type" value="Genomic_DNA"/>
</dbReference>
<comment type="caution">
    <text evidence="1">The sequence shown here is derived from an EMBL/GenBank/DDBJ whole genome shotgun (WGS) entry which is preliminary data.</text>
</comment>
<keyword evidence="2" id="KW-1185">Reference proteome</keyword>
<evidence type="ECO:0000313" key="2">
    <source>
        <dbReference type="Proteomes" id="UP000632828"/>
    </source>
</evidence>
<reference evidence="1" key="1">
    <citation type="submission" date="2020-09" db="EMBL/GenBank/DDBJ databases">
        <title>Pelobacter alkaliphilus sp. nov., a novel anaerobic arsenate-reducing bacterium from terrestrial mud volcano.</title>
        <authorList>
            <person name="Khomyakova M.A."/>
            <person name="Merkel A.Y."/>
            <person name="Slobodkin A.I."/>
        </authorList>
    </citation>
    <scope>NUCLEOTIDE SEQUENCE</scope>
    <source>
        <strain evidence="1">M08fum</strain>
    </source>
</reference>
<organism evidence="1 2">
    <name type="scientific">Pelovirga terrestris</name>
    <dbReference type="NCBI Taxonomy" id="2771352"/>
    <lineage>
        <taxon>Bacteria</taxon>
        <taxon>Pseudomonadati</taxon>
        <taxon>Thermodesulfobacteriota</taxon>
        <taxon>Desulfuromonadia</taxon>
        <taxon>Geobacterales</taxon>
        <taxon>Geobacteraceae</taxon>
        <taxon>Pelovirga</taxon>
    </lineage>
</organism>
<protein>
    <submittedName>
        <fullName evidence="1">Uncharacterized protein</fullName>
    </submittedName>
</protein>
<dbReference type="RefSeq" id="WP_191155982.1">
    <property type="nucleotide sequence ID" value="NZ_JACWUN010000010.1"/>
</dbReference>
<gene>
    <name evidence="1" type="ORF">ICT70_09620</name>
</gene>
<dbReference type="AlphaFoldDB" id="A0A8J6QSL8"/>
<sequence>MSNPGEFLQACAAGKIWVYCSSCRDAKNLNLVEHIDCIANQSYWGSEPWWHDTRVFHCPDCGTQQQSQIEYHP</sequence>
<proteinExistence type="predicted"/>
<accession>A0A8J6QSL8</accession>
<name>A0A8J6QSL8_9BACT</name>
<evidence type="ECO:0000313" key="1">
    <source>
        <dbReference type="EMBL" id="MBD1400930.1"/>
    </source>
</evidence>
<dbReference type="Proteomes" id="UP000632828">
    <property type="component" value="Unassembled WGS sequence"/>
</dbReference>